<protein>
    <submittedName>
        <fullName evidence="1">Uncharacterized protein</fullName>
    </submittedName>
</protein>
<evidence type="ECO:0000313" key="1">
    <source>
        <dbReference type="EMBL" id="CAB4263534.1"/>
    </source>
</evidence>
<proteinExistence type="predicted"/>
<dbReference type="Proteomes" id="UP000507222">
    <property type="component" value="Unassembled WGS sequence"/>
</dbReference>
<name>A0A6J5TIC8_PRUAR</name>
<dbReference type="EMBL" id="CAEKDK010000001">
    <property type="protein sequence ID" value="CAB4263534.1"/>
    <property type="molecule type" value="Genomic_DNA"/>
</dbReference>
<gene>
    <name evidence="1" type="ORF">CURHAP_LOCUS3928</name>
</gene>
<dbReference type="AlphaFoldDB" id="A0A6J5TIC8"/>
<organism evidence="1 2">
    <name type="scientific">Prunus armeniaca</name>
    <name type="common">Apricot</name>
    <name type="synonym">Armeniaca vulgaris</name>
    <dbReference type="NCBI Taxonomy" id="36596"/>
    <lineage>
        <taxon>Eukaryota</taxon>
        <taxon>Viridiplantae</taxon>
        <taxon>Streptophyta</taxon>
        <taxon>Embryophyta</taxon>
        <taxon>Tracheophyta</taxon>
        <taxon>Spermatophyta</taxon>
        <taxon>Magnoliopsida</taxon>
        <taxon>eudicotyledons</taxon>
        <taxon>Gunneridae</taxon>
        <taxon>Pentapetalae</taxon>
        <taxon>rosids</taxon>
        <taxon>fabids</taxon>
        <taxon>Rosales</taxon>
        <taxon>Rosaceae</taxon>
        <taxon>Amygdaloideae</taxon>
        <taxon>Amygdaleae</taxon>
        <taxon>Prunus</taxon>
    </lineage>
</organism>
<accession>A0A6J5TIC8</accession>
<evidence type="ECO:0000313" key="2">
    <source>
        <dbReference type="Proteomes" id="UP000507222"/>
    </source>
</evidence>
<reference evidence="1 2" key="1">
    <citation type="submission" date="2020-05" db="EMBL/GenBank/DDBJ databases">
        <authorList>
            <person name="Campoy J."/>
            <person name="Schneeberger K."/>
            <person name="Spophaly S."/>
        </authorList>
    </citation>
    <scope>NUCLEOTIDE SEQUENCE [LARGE SCALE GENOMIC DNA]</scope>
    <source>
        <strain evidence="1">PruArmRojPasFocal</strain>
    </source>
</reference>
<sequence>MADWNRDQAEQLLKEGLKVKEERAITRRVHRGSGNEYGSNQTFNTSGNIVIGHDSTESGILNFGNGASDAIVLGLPTLAT</sequence>